<dbReference type="InParanoid" id="D1ZZH8"/>
<feature type="coiled-coil region" evidence="1">
    <location>
        <begin position="490"/>
        <end position="552"/>
    </location>
</feature>
<dbReference type="KEGG" id="tca:103312660"/>
<proteinExistence type="predicted"/>
<sequence>MAVLKILFLFSLHICAPNSVVCGPTEDYNYSLEDEQNSVNFTHVRAKNLSGNVQLTSLEVLRTEMLNNGFGKVEETTKVTVSVNKHIGTIIENQQQDSLLSEVGTKAPTDGLEPIGLMDVFNDTSGTLPDQTTTEKLITDTPLNSEITEKSQDWVSGDLSLISTVRSERINSVDDERVALIRGLISESEEIENLSTFLEVDEELLNEHEDEKDVEGAIEDDINNILTEYEDNEEEINQNKTETGSQAVRESTTIFTQEKDETVASTFTTEEISSTTQNSEKEIFKQTTIWKKFYLDEETTTGFFTTFSENISTEKLYETTQKEENAVTATDITSQGKETTEFAVAEDFNAMSTAKEEIYMTPTESTTYNFLIAKTENEEIKIAEETEASTPNYENDGGRKFETSRINEESLSTEMFTEEPSENITLLLNKLEETELSTSTTELYTTIFGKNTERNSNITETMEIFTENQTEIVQNQEGNLATTPLYEKELEQLEEIIDNITTTLNKYEEIQVFTYEQQTTQFQQQFDTTTEHEESKRKAEKEKFAMKEAEEDQIKNKIFTKSPEILREGWKNNTEDKLENINEITNEENFDKGHISEKLATEIRGENNAEKKEENINTNEASDDILPTTNFILTTNKTQEVLSTTTEENEDFVSVSTPTNTTETEINGGFLNSLTSGISSFLGTFFDSAEKQFEEKNFGDEDMKNKFEEDKYNDIFNDETEETKEDNKINHFTKLKVKEPYRNYLNQFEEETTTINLNLEDLNSASKSPHLPSKADSLINSPEVPQILIKINDEETKVVIKIITNDSTSYIPSNALVSFPSPNTVNITWKSSSFRNNSLQFVMGNSLRLVIVKDTEIYIHQTLIHENKFDVDTNLITLDDDVQIYFSNRDILGLDQRIKTEFSEMTSGGKNLAEITGGCVGAFLLVAGLAYFITKKLRGEKQNFEPNTAGA</sequence>
<dbReference type="HOGENOM" id="CLU_313833_0_0_1"/>
<evidence type="ECO:0000256" key="1">
    <source>
        <dbReference type="SAM" id="Coils"/>
    </source>
</evidence>
<evidence type="ECO:0000256" key="2">
    <source>
        <dbReference type="SAM" id="Phobius"/>
    </source>
</evidence>
<dbReference type="OrthoDB" id="6784810at2759"/>
<reference evidence="4 5" key="2">
    <citation type="journal article" date="2010" name="Nucleic Acids Res.">
        <title>BeetleBase in 2010: revisions to provide comprehensive genomic information for Tribolium castaneum.</title>
        <authorList>
            <person name="Kim H.S."/>
            <person name="Murphy T."/>
            <person name="Xia J."/>
            <person name="Caragea D."/>
            <person name="Park Y."/>
            <person name="Beeman R.W."/>
            <person name="Lorenzen M.D."/>
            <person name="Butcher S."/>
            <person name="Manak J.R."/>
            <person name="Brown S.J."/>
        </authorList>
    </citation>
    <scope>GENOME REANNOTATION</scope>
    <source>
        <strain evidence="4 5">Georgia GA2</strain>
    </source>
</reference>
<evidence type="ECO:0000256" key="3">
    <source>
        <dbReference type="SAM" id="SignalP"/>
    </source>
</evidence>
<dbReference type="STRING" id="7070.D1ZZH8"/>
<protein>
    <submittedName>
        <fullName evidence="4">Uncharacterized protein</fullName>
    </submittedName>
</protein>
<keyword evidence="2" id="KW-1133">Transmembrane helix</keyword>
<feature type="signal peptide" evidence="3">
    <location>
        <begin position="1"/>
        <end position="22"/>
    </location>
</feature>
<dbReference type="AlphaFoldDB" id="D1ZZH8"/>
<accession>D1ZZH8</accession>
<keyword evidence="5" id="KW-1185">Reference proteome</keyword>
<feature type="transmembrane region" description="Helical" evidence="2">
    <location>
        <begin position="915"/>
        <end position="933"/>
    </location>
</feature>
<evidence type="ECO:0000313" key="5">
    <source>
        <dbReference type="Proteomes" id="UP000007266"/>
    </source>
</evidence>
<gene>
    <name evidence="4" type="primary">AUGUSTUS-3.0.2_08047</name>
    <name evidence="4" type="ORF">TcasGA2_TC008047</name>
</gene>
<keyword evidence="2" id="KW-0472">Membrane</keyword>
<keyword evidence="3" id="KW-0732">Signal</keyword>
<reference evidence="4 5" key="1">
    <citation type="journal article" date="2008" name="Nature">
        <title>The genome of the model beetle and pest Tribolium castaneum.</title>
        <authorList>
            <consortium name="Tribolium Genome Sequencing Consortium"/>
            <person name="Richards S."/>
            <person name="Gibbs R.A."/>
            <person name="Weinstock G.M."/>
            <person name="Brown S.J."/>
            <person name="Denell R."/>
            <person name="Beeman R.W."/>
            <person name="Gibbs R."/>
            <person name="Beeman R.W."/>
            <person name="Brown S.J."/>
            <person name="Bucher G."/>
            <person name="Friedrich M."/>
            <person name="Grimmelikhuijzen C.J."/>
            <person name="Klingler M."/>
            <person name="Lorenzen M."/>
            <person name="Richards S."/>
            <person name="Roth S."/>
            <person name="Schroder R."/>
            <person name="Tautz D."/>
            <person name="Zdobnov E.M."/>
            <person name="Muzny D."/>
            <person name="Gibbs R.A."/>
            <person name="Weinstock G.M."/>
            <person name="Attaway T."/>
            <person name="Bell S."/>
            <person name="Buhay C.J."/>
            <person name="Chandrabose M.N."/>
            <person name="Chavez D."/>
            <person name="Clerk-Blankenburg K.P."/>
            <person name="Cree A."/>
            <person name="Dao M."/>
            <person name="Davis C."/>
            <person name="Chacko J."/>
            <person name="Dinh H."/>
            <person name="Dugan-Rocha S."/>
            <person name="Fowler G."/>
            <person name="Garner T.T."/>
            <person name="Garnes J."/>
            <person name="Gnirke A."/>
            <person name="Hawes A."/>
            <person name="Hernandez J."/>
            <person name="Hines S."/>
            <person name="Holder M."/>
            <person name="Hume J."/>
            <person name="Jhangiani S.N."/>
            <person name="Joshi V."/>
            <person name="Khan Z.M."/>
            <person name="Jackson L."/>
            <person name="Kovar C."/>
            <person name="Kowis A."/>
            <person name="Lee S."/>
            <person name="Lewis L.R."/>
            <person name="Margolis J."/>
            <person name="Morgan M."/>
            <person name="Nazareth L.V."/>
            <person name="Nguyen N."/>
            <person name="Okwuonu G."/>
            <person name="Parker D."/>
            <person name="Richards S."/>
            <person name="Ruiz S.J."/>
            <person name="Santibanez J."/>
            <person name="Savard J."/>
            <person name="Scherer S.E."/>
            <person name="Schneider B."/>
            <person name="Sodergren E."/>
            <person name="Tautz D."/>
            <person name="Vattahil S."/>
            <person name="Villasana D."/>
            <person name="White C.S."/>
            <person name="Wright R."/>
            <person name="Park Y."/>
            <person name="Beeman R.W."/>
            <person name="Lord J."/>
            <person name="Oppert B."/>
            <person name="Lorenzen M."/>
            <person name="Brown S."/>
            <person name="Wang L."/>
            <person name="Savard J."/>
            <person name="Tautz D."/>
            <person name="Richards S."/>
            <person name="Weinstock G."/>
            <person name="Gibbs R.A."/>
            <person name="Liu Y."/>
            <person name="Worley K."/>
            <person name="Weinstock G."/>
            <person name="Elsik C.G."/>
            <person name="Reese J.T."/>
            <person name="Elhaik E."/>
            <person name="Landan G."/>
            <person name="Graur D."/>
            <person name="Arensburger P."/>
            <person name="Atkinson P."/>
            <person name="Beeman R.W."/>
            <person name="Beidler J."/>
            <person name="Brown S.J."/>
            <person name="Demuth J.P."/>
            <person name="Drury D.W."/>
            <person name="Du Y.Z."/>
            <person name="Fujiwara H."/>
            <person name="Lorenzen M."/>
            <person name="Maselli V."/>
            <person name="Osanai M."/>
            <person name="Park Y."/>
            <person name="Robertson H.M."/>
            <person name="Tu Z."/>
            <person name="Wang J.J."/>
            <person name="Wang S."/>
            <person name="Richards S."/>
            <person name="Song H."/>
            <person name="Zhang L."/>
            <person name="Sodergren E."/>
            <person name="Werner D."/>
            <person name="Stanke M."/>
            <person name="Morgenstern B."/>
            <person name="Solovyev V."/>
            <person name="Kosarev P."/>
            <person name="Brown G."/>
            <person name="Chen H.C."/>
            <person name="Ermolaeva O."/>
            <person name="Hlavina W."/>
            <person name="Kapustin Y."/>
            <person name="Kiryutin B."/>
            <person name="Kitts P."/>
            <person name="Maglott D."/>
            <person name="Pruitt K."/>
            <person name="Sapojnikov V."/>
            <person name="Souvorov A."/>
            <person name="Mackey A.J."/>
            <person name="Waterhouse R.M."/>
            <person name="Wyder S."/>
            <person name="Zdobnov E.M."/>
            <person name="Zdobnov E.M."/>
            <person name="Wyder S."/>
            <person name="Kriventseva E.V."/>
            <person name="Kadowaki T."/>
            <person name="Bork P."/>
            <person name="Aranda M."/>
            <person name="Bao R."/>
            <person name="Beermann A."/>
            <person name="Berns N."/>
            <person name="Bolognesi R."/>
            <person name="Bonneton F."/>
            <person name="Bopp D."/>
            <person name="Brown S.J."/>
            <person name="Bucher G."/>
            <person name="Butts T."/>
            <person name="Chaumot A."/>
            <person name="Denell R.E."/>
            <person name="Ferrier D.E."/>
            <person name="Friedrich M."/>
            <person name="Gordon C.M."/>
            <person name="Jindra M."/>
            <person name="Klingler M."/>
            <person name="Lan Q."/>
            <person name="Lattorff H.M."/>
            <person name="Laudet V."/>
            <person name="von Levetsow C."/>
            <person name="Liu Z."/>
            <person name="Lutz R."/>
            <person name="Lynch J.A."/>
            <person name="da Fonseca R.N."/>
            <person name="Posnien N."/>
            <person name="Reuter R."/>
            <person name="Roth S."/>
            <person name="Savard J."/>
            <person name="Schinko J.B."/>
            <person name="Schmitt C."/>
            <person name="Schoppmeier M."/>
            <person name="Schroder R."/>
            <person name="Shippy T.D."/>
            <person name="Simonnet F."/>
            <person name="Marques-Souza H."/>
            <person name="Tautz D."/>
            <person name="Tomoyasu Y."/>
            <person name="Trauner J."/>
            <person name="Van der Zee M."/>
            <person name="Vervoort M."/>
            <person name="Wittkopp N."/>
            <person name="Wimmer E.A."/>
            <person name="Yang X."/>
            <person name="Jones A.K."/>
            <person name="Sattelle D.B."/>
            <person name="Ebert P.R."/>
            <person name="Nelson D."/>
            <person name="Scott J.G."/>
            <person name="Beeman R.W."/>
            <person name="Muthukrishnan S."/>
            <person name="Kramer K.J."/>
            <person name="Arakane Y."/>
            <person name="Beeman R.W."/>
            <person name="Zhu Q."/>
            <person name="Hogenkamp D."/>
            <person name="Dixit R."/>
            <person name="Oppert B."/>
            <person name="Jiang H."/>
            <person name="Zou Z."/>
            <person name="Marshall J."/>
            <person name="Elpidina E."/>
            <person name="Vinokurov K."/>
            <person name="Oppert C."/>
            <person name="Zou Z."/>
            <person name="Evans J."/>
            <person name="Lu Z."/>
            <person name="Zhao P."/>
            <person name="Sumathipala N."/>
            <person name="Altincicek B."/>
            <person name="Vilcinskas A."/>
            <person name="Williams M."/>
            <person name="Hultmark D."/>
            <person name="Hetru C."/>
            <person name="Jiang H."/>
            <person name="Grimmelikhuijzen C.J."/>
            <person name="Hauser F."/>
            <person name="Cazzamali G."/>
            <person name="Williamson M."/>
            <person name="Park Y."/>
            <person name="Li B."/>
            <person name="Tanaka Y."/>
            <person name="Predel R."/>
            <person name="Neupert S."/>
            <person name="Schachtner J."/>
            <person name="Verleyen P."/>
            <person name="Raible F."/>
            <person name="Bork P."/>
            <person name="Friedrich M."/>
            <person name="Walden K.K."/>
            <person name="Robertson H.M."/>
            <person name="Angeli S."/>
            <person name="Foret S."/>
            <person name="Bucher G."/>
            <person name="Schuetz S."/>
            <person name="Maleszka R."/>
            <person name="Wimmer E.A."/>
            <person name="Beeman R.W."/>
            <person name="Lorenzen M."/>
            <person name="Tomoyasu Y."/>
            <person name="Miller S.C."/>
            <person name="Grossmann D."/>
            <person name="Bucher G."/>
        </authorList>
    </citation>
    <scope>NUCLEOTIDE SEQUENCE [LARGE SCALE GENOMIC DNA]</scope>
    <source>
        <strain evidence="4 5">Georgia GA2</strain>
    </source>
</reference>
<dbReference type="Proteomes" id="UP000007266">
    <property type="component" value="Linkage group 4"/>
</dbReference>
<feature type="chain" id="PRO_5007309917" evidence="3">
    <location>
        <begin position="23"/>
        <end position="951"/>
    </location>
</feature>
<evidence type="ECO:0000313" key="4">
    <source>
        <dbReference type="EMBL" id="EFA02372.2"/>
    </source>
</evidence>
<name>D1ZZH8_TRICA</name>
<keyword evidence="2" id="KW-0812">Transmembrane</keyword>
<organism evidence="4 5">
    <name type="scientific">Tribolium castaneum</name>
    <name type="common">Red flour beetle</name>
    <dbReference type="NCBI Taxonomy" id="7070"/>
    <lineage>
        <taxon>Eukaryota</taxon>
        <taxon>Metazoa</taxon>
        <taxon>Ecdysozoa</taxon>
        <taxon>Arthropoda</taxon>
        <taxon>Hexapoda</taxon>
        <taxon>Insecta</taxon>
        <taxon>Pterygota</taxon>
        <taxon>Neoptera</taxon>
        <taxon>Endopterygota</taxon>
        <taxon>Coleoptera</taxon>
        <taxon>Polyphaga</taxon>
        <taxon>Cucujiformia</taxon>
        <taxon>Tenebrionidae</taxon>
        <taxon>Tenebrionidae incertae sedis</taxon>
        <taxon>Tribolium</taxon>
    </lineage>
</organism>
<dbReference type="EMBL" id="KQ971338">
    <property type="protein sequence ID" value="EFA02372.2"/>
    <property type="molecule type" value="Genomic_DNA"/>
</dbReference>
<keyword evidence="1" id="KW-0175">Coiled coil</keyword>